<evidence type="ECO:0000256" key="2">
    <source>
        <dbReference type="ARBA" id="ARBA00023002"/>
    </source>
</evidence>
<dbReference type="PANTHER" id="PTHR10742:SF386">
    <property type="entry name" value="LYSINE-SPECIFIC HISTONE DEMETHYLASE 1A"/>
    <property type="match status" value="1"/>
</dbReference>
<feature type="domain" description="Amine oxidase" evidence="3">
    <location>
        <begin position="149"/>
        <end position="214"/>
    </location>
</feature>
<keyword evidence="2" id="KW-0560">Oxidoreductase</keyword>
<dbReference type="InterPro" id="IPR002937">
    <property type="entry name" value="Amino_oxidase"/>
</dbReference>
<reference evidence="4" key="1">
    <citation type="submission" date="2020-05" db="EMBL/GenBank/DDBJ databases">
        <authorList>
            <person name="Chiriac C."/>
            <person name="Salcher M."/>
            <person name="Ghai R."/>
            <person name="Kavagutti S V."/>
        </authorList>
    </citation>
    <scope>NUCLEOTIDE SEQUENCE</scope>
</reference>
<protein>
    <submittedName>
        <fullName evidence="4">Unannotated protein</fullName>
    </submittedName>
</protein>
<dbReference type="SUPFAM" id="SSF54373">
    <property type="entry name" value="FAD-linked reductases, C-terminal domain"/>
    <property type="match status" value="1"/>
</dbReference>
<evidence type="ECO:0000259" key="3">
    <source>
        <dbReference type="Pfam" id="PF01593"/>
    </source>
</evidence>
<sequence length="462" mass="47604">MSFPVTDPGLPALSGVNLSRRALVLGGLALGTTFVLAACATAKQSAPVTGGAGNGAITGDVPERPASFLRTSWSTDPFAEGSYSFLAPSAVGTDARTLLAAPVGPLHFAGEGTSSSAPATTHGALESGRRAAAELANIPGTVLVIGAGFAGLAAARALVDAGRDVIVLEARDRTGGRAHTVPFGGAVADLGPSWIHGVTDNPMVQLATEAGVETIAFDYDNEIGGSAKAMAFFDELTDRALDAGNAEARPLSELLPDRLTVAQQWVLSVEVSGEYGEDPSELAIAALDEGKAIRGGDTLLDKGYGAITDHLADGLDIRLEWVVSEIEYGNGGVTVYSAEGAELWADLAVVTLPVGVLRAESVGFTPPLPSDKLDALTGLGSGLLDKLWLGFDDVFWDAEADVINWIDPQNPGLWPFWVNGYKFYGVPVLLAFNGGGVARELADWSDDEVVASAMAALSAMAG</sequence>
<feature type="domain" description="Amine oxidase" evidence="3">
    <location>
        <begin position="271"/>
        <end position="462"/>
    </location>
</feature>
<evidence type="ECO:0000256" key="1">
    <source>
        <dbReference type="ARBA" id="ARBA00005995"/>
    </source>
</evidence>
<dbReference type="PROSITE" id="PS51318">
    <property type="entry name" value="TAT"/>
    <property type="match status" value="1"/>
</dbReference>
<dbReference type="Gene3D" id="3.50.50.60">
    <property type="entry name" value="FAD/NAD(P)-binding domain"/>
    <property type="match status" value="2"/>
</dbReference>
<dbReference type="InterPro" id="IPR006311">
    <property type="entry name" value="TAT_signal"/>
</dbReference>
<dbReference type="Gene3D" id="3.90.660.10">
    <property type="match status" value="2"/>
</dbReference>
<dbReference type="AlphaFoldDB" id="A0A6J7DFG0"/>
<dbReference type="GO" id="GO:0016491">
    <property type="term" value="F:oxidoreductase activity"/>
    <property type="evidence" value="ECO:0007669"/>
    <property type="project" value="InterPro"/>
</dbReference>
<dbReference type="InterPro" id="IPR050281">
    <property type="entry name" value="Flavin_monoamine_oxidase"/>
</dbReference>
<gene>
    <name evidence="4" type="ORF">UFOPK3364_00657</name>
</gene>
<comment type="similarity">
    <text evidence="1">Belongs to the flavin monoamine oxidase family.</text>
</comment>
<dbReference type="EMBL" id="CAFBLO010000055">
    <property type="protein sequence ID" value="CAB4869286.1"/>
    <property type="molecule type" value="Genomic_DNA"/>
</dbReference>
<evidence type="ECO:0000313" key="4">
    <source>
        <dbReference type="EMBL" id="CAB4869286.1"/>
    </source>
</evidence>
<organism evidence="4">
    <name type="scientific">freshwater metagenome</name>
    <dbReference type="NCBI Taxonomy" id="449393"/>
    <lineage>
        <taxon>unclassified sequences</taxon>
        <taxon>metagenomes</taxon>
        <taxon>ecological metagenomes</taxon>
    </lineage>
</organism>
<accession>A0A6J7DFG0</accession>
<feature type="domain" description="Amine oxidase" evidence="3">
    <location>
        <begin position="62"/>
        <end position="135"/>
    </location>
</feature>
<name>A0A6J7DFG0_9ZZZZ</name>
<dbReference type="PANTHER" id="PTHR10742">
    <property type="entry name" value="FLAVIN MONOAMINE OXIDASE"/>
    <property type="match status" value="1"/>
</dbReference>
<proteinExistence type="inferred from homology"/>
<dbReference type="SUPFAM" id="SSF51905">
    <property type="entry name" value="FAD/NAD(P)-binding domain"/>
    <property type="match status" value="2"/>
</dbReference>
<dbReference type="InterPro" id="IPR036188">
    <property type="entry name" value="FAD/NAD-bd_sf"/>
</dbReference>
<dbReference type="Pfam" id="PF01593">
    <property type="entry name" value="Amino_oxidase"/>
    <property type="match status" value="3"/>
</dbReference>